<feature type="binding site" evidence="2">
    <location>
        <position position="103"/>
    </location>
    <ligand>
        <name>Fe cation</name>
        <dbReference type="ChEBI" id="CHEBI:24875"/>
    </ligand>
</feature>
<evidence type="ECO:0000259" key="5">
    <source>
        <dbReference type="Pfam" id="PF17954"/>
    </source>
</evidence>
<evidence type="ECO:0000256" key="1">
    <source>
        <dbReference type="ARBA" id="ARBA00008416"/>
    </source>
</evidence>
<comment type="similarity">
    <text evidence="1 3">Belongs to the pirin family.</text>
</comment>
<dbReference type="InterPro" id="IPR014710">
    <property type="entry name" value="RmlC-like_jellyroll"/>
</dbReference>
<dbReference type="RefSeq" id="WP_017127552.1">
    <property type="nucleotide sequence ID" value="NZ_JACAQE010000002.1"/>
</dbReference>
<evidence type="ECO:0000256" key="3">
    <source>
        <dbReference type="RuleBase" id="RU003457"/>
    </source>
</evidence>
<comment type="caution">
    <text evidence="6">The sequence shown here is derived from an EMBL/GenBank/DDBJ whole genome shotgun (WGS) entry which is preliminary data.</text>
</comment>
<dbReference type="GO" id="GO:0046872">
    <property type="term" value="F:metal ion binding"/>
    <property type="evidence" value="ECO:0007669"/>
    <property type="project" value="UniProtKB-KW"/>
</dbReference>
<feature type="binding site" evidence="2">
    <location>
        <position position="57"/>
    </location>
    <ligand>
        <name>Fe cation</name>
        <dbReference type="ChEBI" id="CHEBI:24875"/>
    </ligand>
</feature>
<evidence type="ECO:0000313" key="7">
    <source>
        <dbReference type="Proteomes" id="UP000517547"/>
    </source>
</evidence>
<dbReference type="Pfam" id="PF02678">
    <property type="entry name" value="Pirin"/>
    <property type="match status" value="1"/>
</dbReference>
<dbReference type="Pfam" id="PF17954">
    <property type="entry name" value="Pirin_C_2"/>
    <property type="match status" value="1"/>
</dbReference>
<keyword evidence="2" id="KW-0408">Iron</keyword>
<protein>
    <submittedName>
        <fullName evidence="6">Pirin family protein</fullName>
    </submittedName>
</protein>
<evidence type="ECO:0000259" key="4">
    <source>
        <dbReference type="Pfam" id="PF02678"/>
    </source>
</evidence>
<feature type="domain" description="Pirin N-terminal" evidence="4">
    <location>
        <begin position="15"/>
        <end position="118"/>
    </location>
</feature>
<keyword evidence="2" id="KW-0479">Metal-binding</keyword>
<evidence type="ECO:0000256" key="2">
    <source>
        <dbReference type="PIRSR" id="PIRSR006232-1"/>
    </source>
</evidence>
<dbReference type="AlphaFoldDB" id="A0A7Y8CDE2"/>
<dbReference type="PIRSF" id="PIRSF006232">
    <property type="entry name" value="Pirin"/>
    <property type="match status" value="1"/>
</dbReference>
<organism evidence="6 7">
    <name type="scientific">Pseudomonas gingeri</name>
    <dbReference type="NCBI Taxonomy" id="117681"/>
    <lineage>
        <taxon>Bacteria</taxon>
        <taxon>Pseudomonadati</taxon>
        <taxon>Pseudomonadota</taxon>
        <taxon>Gammaproteobacteria</taxon>
        <taxon>Pseudomonadales</taxon>
        <taxon>Pseudomonadaceae</taxon>
        <taxon>Pseudomonas</taxon>
    </lineage>
</organism>
<dbReference type="Proteomes" id="UP000517547">
    <property type="component" value="Unassembled WGS sequence"/>
</dbReference>
<proteinExistence type="inferred from homology"/>
<evidence type="ECO:0000313" key="6">
    <source>
        <dbReference type="EMBL" id="NWC13962.1"/>
    </source>
</evidence>
<feature type="domain" description="Quercetin 2,3-dioxygenase C-terminal cupin" evidence="5">
    <location>
        <begin position="152"/>
        <end position="231"/>
    </location>
</feature>
<feature type="binding site" evidence="2">
    <location>
        <position position="101"/>
    </location>
    <ligand>
        <name>Fe cation</name>
        <dbReference type="ChEBI" id="CHEBI:24875"/>
    </ligand>
</feature>
<dbReference type="SUPFAM" id="SSF51182">
    <property type="entry name" value="RmlC-like cupins"/>
    <property type="match status" value="1"/>
</dbReference>
<gene>
    <name evidence="6" type="ORF">HX845_09930</name>
</gene>
<reference evidence="6 7" key="1">
    <citation type="submission" date="2020-04" db="EMBL/GenBank/DDBJ databases">
        <title>Molecular characterization of pseudomonads from Agaricus bisporus reveal novel blotch 2 pathogens in Western Europe.</title>
        <authorList>
            <person name="Taparia T."/>
            <person name="Krijger M."/>
            <person name="Haynes E."/>
            <person name="Elpinstone J.G."/>
            <person name="Noble R."/>
            <person name="Van Der Wolf J."/>
        </authorList>
    </citation>
    <scope>NUCLEOTIDE SEQUENCE [LARGE SCALE GENOMIC DNA]</scope>
    <source>
        <strain evidence="6 7">IPO3738</strain>
    </source>
</reference>
<dbReference type="InterPro" id="IPR041602">
    <property type="entry name" value="Quercetinase_C"/>
</dbReference>
<dbReference type="PANTHER" id="PTHR43212">
    <property type="entry name" value="QUERCETIN 2,3-DIOXYGENASE"/>
    <property type="match status" value="1"/>
</dbReference>
<sequence>MLEHRFKADLGGGDFGWLKAHHHFRVSADGNPAHRPLGALVVWNDDRIAPGTGFPMHGHESMEIVSYVLEGAVSHRDSLGGEGRTESGDVQVMSAGTGIRHEERNADGVPLRLFQIWLRPREKGGLPAWGTRPFPKSDRAGQWVVLASGLPGDESALPIRADARVLGATLKAGQRLDYRWSPASQGYLVPAFGALTVNGERVEAGDGLAVSEEAELLVEAIEDTEVVLVEVPGA</sequence>
<dbReference type="InterPro" id="IPR003829">
    <property type="entry name" value="Pirin_N_dom"/>
</dbReference>
<dbReference type="InterPro" id="IPR012093">
    <property type="entry name" value="Pirin"/>
</dbReference>
<dbReference type="PANTHER" id="PTHR43212:SF3">
    <property type="entry name" value="QUERCETIN 2,3-DIOXYGENASE"/>
    <property type="match status" value="1"/>
</dbReference>
<dbReference type="CDD" id="cd02910">
    <property type="entry name" value="cupin_Yhhw_N"/>
    <property type="match status" value="1"/>
</dbReference>
<feature type="binding site" evidence="2">
    <location>
        <position position="59"/>
    </location>
    <ligand>
        <name>Fe cation</name>
        <dbReference type="ChEBI" id="CHEBI:24875"/>
    </ligand>
</feature>
<dbReference type="EMBL" id="JACAQE010000002">
    <property type="protein sequence ID" value="NWC13962.1"/>
    <property type="molecule type" value="Genomic_DNA"/>
</dbReference>
<name>A0A7Y8CDE2_9PSED</name>
<dbReference type="InterPro" id="IPR011051">
    <property type="entry name" value="RmlC_Cupin_sf"/>
</dbReference>
<dbReference type="Gene3D" id="2.60.120.10">
    <property type="entry name" value="Jelly Rolls"/>
    <property type="match status" value="2"/>
</dbReference>
<accession>A0A7Y8CDE2</accession>
<comment type="cofactor">
    <cofactor evidence="2">
        <name>Fe cation</name>
        <dbReference type="ChEBI" id="CHEBI:24875"/>
    </cofactor>
    <text evidence="2">Binds 1 Fe cation per subunit.</text>
</comment>